<dbReference type="PANTHER" id="PTHR24369">
    <property type="entry name" value="ANTIGEN BSP, PUTATIVE-RELATED"/>
    <property type="match status" value="1"/>
</dbReference>
<keyword evidence="4" id="KW-0472">Membrane</keyword>
<reference evidence="7" key="1">
    <citation type="journal article" date="2016" name="Sci. Rep.">
        <title>Molecular characterization of firefly nuptial gifts: a multi-omics approach sheds light on postcopulatory sexual selection.</title>
        <authorList>
            <person name="Al-Wathiqui N."/>
            <person name="Fallon T.R."/>
            <person name="South A."/>
            <person name="Weng J.K."/>
            <person name="Lewis S.M."/>
        </authorList>
    </citation>
    <scope>NUCLEOTIDE SEQUENCE</scope>
</reference>
<keyword evidence="2 5" id="KW-0732">Signal</keyword>
<keyword evidence="4" id="KW-0812">Transmembrane</keyword>
<dbReference type="InParanoid" id="A0A1Y1LUN3"/>
<keyword evidence="9" id="KW-1185">Reference proteome</keyword>
<evidence type="ECO:0000256" key="4">
    <source>
        <dbReference type="SAM" id="Phobius"/>
    </source>
</evidence>
<dbReference type="PROSITE" id="PS51450">
    <property type="entry name" value="LRR"/>
    <property type="match status" value="2"/>
</dbReference>
<dbReference type="InterPro" id="IPR000483">
    <property type="entry name" value="Cys-rich_flank_reg_C"/>
</dbReference>
<dbReference type="OrthoDB" id="2151624at2759"/>
<evidence type="ECO:0000313" key="7">
    <source>
        <dbReference type="EMBL" id="JAV77329.1"/>
    </source>
</evidence>
<dbReference type="InterPro" id="IPR003591">
    <property type="entry name" value="Leu-rich_rpt_typical-subtyp"/>
</dbReference>
<dbReference type="FunCoup" id="A0A1Y1LUN3">
    <property type="interactions" value="8"/>
</dbReference>
<keyword evidence="4" id="KW-1133">Transmembrane helix</keyword>
<evidence type="ECO:0000313" key="8">
    <source>
        <dbReference type="EMBL" id="KAB0803587.1"/>
    </source>
</evidence>
<dbReference type="SMART" id="SM00369">
    <property type="entry name" value="LRR_TYP"/>
    <property type="match status" value="9"/>
</dbReference>
<accession>A0A1Y1LUN3</accession>
<evidence type="ECO:0000256" key="2">
    <source>
        <dbReference type="ARBA" id="ARBA00022729"/>
    </source>
</evidence>
<proteinExistence type="predicted"/>
<evidence type="ECO:0000256" key="5">
    <source>
        <dbReference type="SAM" id="SignalP"/>
    </source>
</evidence>
<dbReference type="InterPro" id="IPR032675">
    <property type="entry name" value="LRR_dom_sf"/>
</dbReference>
<name>A0A1Y1LUN3_PHOPY</name>
<dbReference type="PANTHER" id="PTHR24369:SF210">
    <property type="entry name" value="CHAOPTIN-RELATED"/>
    <property type="match status" value="1"/>
</dbReference>
<organism evidence="7">
    <name type="scientific">Photinus pyralis</name>
    <name type="common">Common eastern firefly</name>
    <name type="synonym">Lampyris pyralis</name>
    <dbReference type="NCBI Taxonomy" id="7054"/>
    <lineage>
        <taxon>Eukaryota</taxon>
        <taxon>Metazoa</taxon>
        <taxon>Ecdysozoa</taxon>
        <taxon>Arthropoda</taxon>
        <taxon>Hexapoda</taxon>
        <taxon>Insecta</taxon>
        <taxon>Pterygota</taxon>
        <taxon>Neoptera</taxon>
        <taxon>Endopterygota</taxon>
        <taxon>Coleoptera</taxon>
        <taxon>Polyphaga</taxon>
        <taxon>Elateriformia</taxon>
        <taxon>Elateroidea</taxon>
        <taxon>Lampyridae</taxon>
        <taxon>Lampyrinae</taxon>
        <taxon>Photinus</taxon>
    </lineage>
</organism>
<reference evidence="8" key="3">
    <citation type="submission" date="2019-08" db="EMBL/GenBank/DDBJ databases">
        <authorList>
            <consortium name="Photinus pyralis genome working group"/>
            <person name="Fallon T.R."/>
            <person name="Sander Lower S.E."/>
            <person name="Weng J.-K."/>
        </authorList>
    </citation>
    <scope>NUCLEOTIDE SEQUENCE</scope>
    <source>
        <strain evidence="8">1611_PpyrPB1</strain>
        <tissue evidence="8">Whole body</tissue>
    </source>
</reference>
<evidence type="ECO:0000256" key="1">
    <source>
        <dbReference type="ARBA" id="ARBA00022614"/>
    </source>
</evidence>
<dbReference type="Pfam" id="PF13855">
    <property type="entry name" value="LRR_8"/>
    <property type="match status" value="2"/>
</dbReference>
<dbReference type="GO" id="GO:0005886">
    <property type="term" value="C:plasma membrane"/>
    <property type="evidence" value="ECO:0007669"/>
    <property type="project" value="TreeGrafter"/>
</dbReference>
<feature type="signal peptide" evidence="5">
    <location>
        <begin position="1"/>
        <end position="19"/>
    </location>
</feature>
<sequence>MFWFRGALMWLGALCYVAAPSPDLWKCPDINQEPIVECSCDMPHTLRCTGDRSALEVIGRTLRSLDSASVSLLDCTVQNLSSLPGSLLEGVALHGLVISSGEITDIHQTAFQGLASPLQALGLPNNQLTSIPTLALKSLPELDRLDLSGNKLRILDAESFKGLYNLSFVELSNNVLTKIFPTTFSKLPQLRTLRLRGNRLSIAALSKLDQISTVEEIDLSANAFVGPIDSRTFPKMQSLKYLQLAHNSFTSIKMGCLEGLGNLTVLSLQHNQIDVIEDHAFIYISRIIELDLSHNRIVAVSGASLAHLLSLNNLDLRHNFLRALTADLVQPLKKLQNLRLDDNDISIVASDALKTGIVLRRLTLSENPLNCDCSLSEFALWLANSSLTKEDKGSVVCTTPPTLENGLLVDIPNKDLLCGEDEQDPAVTSNSAPVKAHINLQNFYYDGDQITLQWNVEERALPYMCDAIFVYEEEGPNEVLHESTPLKCNSSQLDDPKVLNVTVPNSSQLVEGRNYRYCVVLLESAFSSDDLSLVLGCSDVMPLKTHVEINTTEGTVTNSPNVTAIFASIKQDGLKVAVVVKPKYSCELDVAVFRNSGLLAQKRLSCDSPVHVFEGFCDNSYKVCAHIVQASVTKPTCIKVIESAVPKVFDISMIGLILILLSLTTGVSFVTIVWVLFKNSRAKTSTHQCFLPPEGEEQQHNKYIKLQATTKL</sequence>
<keyword evidence="1" id="KW-0433">Leucine-rich repeat</keyword>
<dbReference type="SMART" id="SM00082">
    <property type="entry name" value="LRRCT"/>
    <property type="match status" value="1"/>
</dbReference>
<dbReference type="EMBL" id="GEZM01046319">
    <property type="protein sequence ID" value="JAV77329.1"/>
    <property type="molecule type" value="Transcribed_RNA"/>
</dbReference>
<dbReference type="Gene3D" id="3.80.10.10">
    <property type="entry name" value="Ribonuclease Inhibitor"/>
    <property type="match status" value="2"/>
</dbReference>
<dbReference type="AlphaFoldDB" id="A0A1Y1LUN3"/>
<evidence type="ECO:0000313" key="9">
    <source>
        <dbReference type="Proteomes" id="UP000327044"/>
    </source>
</evidence>
<dbReference type="InterPro" id="IPR001611">
    <property type="entry name" value="Leu-rich_rpt"/>
</dbReference>
<feature type="domain" description="LRRCT" evidence="6">
    <location>
        <begin position="367"/>
        <end position="419"/>
    </location>
</feature>
<dbReference type="EMBL" id="VVIM01000001">
    <property type="protein sequence ID" value="KAB0803587.1"/>
    <property type="molecule type" value="Genomic_DNA"/>
</dbReference>
<dbReference type="SUPFAM" id="SSF52058">
    <property type="entry name" value="L domain-like"/>
    <property type="match status" value="1"/>
</dbReference>
<evidence type="ECO:0000256" key="3">
    <source>
        <dbReference type="ARBA" id="ARBA00022737"/>
    </source>
</evidence>
<dbReference type="Proteomes" id="UP000327044">
    <property type="component" value="Unassembled WGS sequence"/>
</dbReference>
<dbReference type="FunFam" id="3.80.10.10:FF:001164">
    <property type="entry name" value="GH01279p"/>
    <property type="match status" value="1"/>
</dbReference>
<keyword evidence="3" id="KW-0677">Repeat</keyword>
<feature type="transmembrane region" description="Helical" evidence="4">
    <location>
        <begin position="653"/>
        <end position="677"/>
    </location>
</feature>
<reference evidence="8 9" key="2">
    <citation type="journal article" date="2018" name="Elife">
        <title>Firefly genomes illuminate parallel origins of bioluminescence in beetles.</title>
        <authorList>
            <person name="Fallon T.R."/>
            <person name="Lower S.E."/>
            <person name="Chang C.H."/>
            <person name="Bessho-Uehara M."/>
            <person name="Martin G.J."/>
            <person name="Bewick A.J."/>
            <person name="Behringer M."/>
            <person name="Debat H.J."/>
            <person name="Wong I."/>
            <person name="Day J.C."/>
            <person name="Suvorov A."/>
            <person name="Silva C.J."/>
            <person name="Stanger-Hall K.F."/>
            <person name="Hall D.W."/>
            <person name="Schmitz R.J."/>
            <person name="Nelson D.R."/>
            <person name="Lewis S.M."/>
            <person name="Shigenobu S."/>
            <person name="Bybee S.M."/>
            <person name="Larracuente A.M."/>
            <person name="Oba Y."/>
            <person name="Weng J.K."/>
        </authorList>
    </citation>
    <scope>NUCLEOTIDE SEQUENCE [LARGE SCALE GENOMIC DNA]</scope>
    <source>
        <strain evidence="8">1611_PpyrPB1</strain>
        <tissue evidence="8">Whole body</tissue>
    </source>
</reference>
<protein>
    <recommendedName>
        <fullName evidence="6">LRRCT domain-containing protein</fullName>
    </recommendedName>
</protein>
<feature type="chain" id="PRO_5033751131" description="LRRCT domain-containing protein" evidence="5">
    <location>
        <begin position="20"/>
        <end position="712"/>
    </location>
</feature>
<gene>
    <name evidence="8" type="ORF">PPYR_00557</name>
</gene>
<dbReference type="InterPro" id="IPR050541">
    <property type="entry name" value="LRR_TM_domain-containing"/>
</dbReference>
<evidence type="ECO:0000259" key="6">
    <source>
        <dbReference type="SMART" id="SM00082"/>
    </source>
</evidence>